<comment type="caution">
    <text evidence="1">The sequence shown here is derived from an EMBL/GenBank/DDBJ whole genome shotgun (WGS) entry which is preliminary data.</text>
</comment>
<keyword evidence="2" id="KW-1185">Reference proteome</keyword>
<dbReference type="InterPro" id="IPR055945">
    <property type="entry name" value="DUF7523"/>
</dbReference>
<dbReference type="EMBL" id="AOLK01000015">
    <property type="protein sequence ID" value="ELZ85733.1"/>
    <property type="molecule type" value="Genomic_DNA"/>
</dbReference>
<reference evidence="1 2" key="1">
    <citation type="journal article" date="2014" name="PLoS Genet.">
        <title>Phylogenetically driven sequencing of extremely halophilic archaea reveals strategies for static and dynamic osmo-response.</title>
        <authorList>
            <person name="Becker E.A."/>
            <person name="Seitzer P.M."/>
            <person name="Tritt A."/>
            <person name="Larsen D."/>
            <person name="Krusor M."/>
            <person name="Yao A.I."/>
            <person name="Wu D."/>
            <person name="Madern D."/>
            <person name="Eisen J.A."/>
            <person name="Darling A.E."/>
            <person name="Facciotti M.T."/>
        </authorList>
    </citation>
    <scope>NUCLEOTIDE SEQUENCE [LARGE SCALE GENOMIC DNA]</scope>
    <source>
        <strain evidence="1 2">ATCC BAA-1513</strain>
    </source>
</reference>
<dbReference type="STRING" id="1230453.C453_07958"/>
<sequence length="189" mass="19068">MVGAGRTSSSAIGGGFFLAARDASGMSLAADARDAVRDRPFLLDALRAGVVNYAAAAAFLDLGDDEAVAAALRRFADDLSEFEPESRDVTVTMRSGVGLVGEDIDESDDEPVLSVAGVELASGGPLTAIIAEGEVDTTALATVLGRLDAESVVVDAAGVAGDTLAVVVPRRQGAAALQVVESAVSTIYA</sequence>
<dbReference type="PATRIC" id="fig|1230453.4.peg.1548"/>
<evidence type="ECO:0000313" key="1">
    <source>
        <dbReference type="EMBL" id="ELZ85733.1"/>
    </source>
</evidence>
<gene>
    <name evidence="1" type="ORF">C453_07958</name>
</gene>
<dbReference type="AlphaFoldDB" id="M0HPP3"/>
<dbReference type="Proteomes" id="UP000011612">
    <property type="component" value="Unassembled WGS sequence"/>
</dbReference>
<accession>M0HPP3</accession>
<protein>
    <submittedName>
        <fullName evidence="1">Uncharacterized protein</fullName>
    </submittedName>
</protein>
<name>M0HPP3_HALEO</name>
<dbReference type="Pfam" id="PF24367">
    <property type="entry name" value="DUF7523"/>
    <property type="match status" value="1"/>
</dbReference>
<evidence type="ECO:0000313" key="2">
    <source>
        <dbReference type="Proteomes" id="UP000011612"/>
    </source>
</evidence>
<proteinExistence type="predicted"/>
<organism evidence="1 2">
    <name type="scientific">Haloferax elongans ATCC BAA-1513</name>
    <dbReference type="NCBI Taxonomy" id="1230453"/>
    <lineage>
        <taxon>Archaea</taxon>
        <taxon>Methanobacteriati</taxon>
        <taxon>Methanobacteriota</taxon>
        <taxon>Stenosarchaea group</taxon>
        <taxon>Halobacteria</taxon>
        <taxon>Halobacteriales</taxon>
        <taxon>Haloferacaceae</taxon>
        <taxon>Haloferax</taxon>
    </lineage>
</organism>